<dbReference type="InterPro" id="IPR003661">
    <property type="entry name" value="HisK_dim/P_dom"/>
</dbReference>
<evidence type="ECO:0000313" key="5">
    <source>
        <dbReference type="EMBL" id="OGD98274.1"/>
    </source>
</evidence>
<dbReference type="Gene3D" id="3.30.565.10">
    <property type="entry name" value="Histidine kinase-like ATPase, C-terminal domain"/>
    <property type="match status" value="1"/>
</dbReference>
<evidence type="ECO:0000313" key="6">
    <source>
        <dbReference type="Proteomes" id="UP000177039"/>
    </source>
</evidence>
<dbReference type="EC" id="2.7.13.3" evidence="2"/>
<evidence type="ECO:0000256" key="2">
    <source>
        <dbReference type="ARBA" id="ARBA00012438"/>
    </source>
</evidence>
<dbReference type="PANTHER" id="PTHR43547">
    <property type="entry name" value="TWO-COMPONENT HISTIDINE KINASE"/>
    <property type="match status" value="1"/>
</dbReference>
<dbReference type="Gene3D" id="1.10.287.130">
    <property type="match status" value="1"/>
</dbReference>
<keyword evidence="3" id="KW-0597">Phosphoprotein</keyword>
<dbReference type="InterPro" id="IPR003594">
    <property type="entry name" value="HATPase_dom"/>
</dbReference>
<dbReference type="InterPro" id="IPR004358">
    <property type="entry name" value="Sig_transdc_His_kin-like_C"/>
</dbReference>
<dbReference type="Proteomes" id="UP000177039">
    <property type="component" value="Unassembled WGS sequence"/>
</dbReference>
<feature type="domain" description="Histidine kinase" evidence="4">
    <location>
        <begin position="66"/>
        <end position="281"/>
    </location>
</feature>
<evidence type="ECO:0000256" key="3">
    <source>
        <dbReference type="ARBA" id="ARBA00022553"/>
    </source>
</evidence>
<dbReference type="InterPro" id="IPR036097">
    <property type="entry name" value="HisK_dim/P_sf"/>
</dbReference>
<reference evidence="5 6" key="1">
    <citation type="journal article" date="2016" name="Nat. Commun.">
        <title>Thousands of microbial genomes shed light on interconnected biogeochemical processes in an aquifer system.</title>
        <authorList>
            <person name="Anantharaman K."/>
            <person name="Brown C.T."/>
            <person name="Hug L.A."/>
            <person name="Sharon I."/>
            <person name="Castelle C.J."/>
            <person name="Probst A.J."/>
            <person name="Thomas B.C."/>
            <person name="Singh A."/>
            <person name="Wilkins M.J."/>
            <person name="Karaoz U."/>
            <person name="Brodie E.L."/>
            <person name="Williams K.H."/>
            <person name="Hubbard S.S."/>
            <person name="Banfield J.F."/>
        </authorList>
    </citation>
    <scope>NUCLEOTIDE SEQUENCE [LARGE SCALE GENOMIC DNA]</scope>
</reference>
<dbReference type="SUPFAM" id="SSF55874">
    <property type="entry name" value="ATPase domain of HSP90 chaperone/DNA topoisomerase II/histidine kinase"/>
    <property type="match status" value="1"/>
</dbReference>
<comment type="catalytic activity">
    <reaction evidence="1">
        <text>ATP + protein L-histidine = ADP + protein N-phospho-L-histidine.</text>
        <dbReference type="EC" id="2.7.13.3"/>
    </reaction>
</comment>
<dbReference type="InterPro" id="IPR036890">
    <property type="entry name" value="HATPase_C_sf"/>
</dbReference>
<organism evidence="5 6">
    <name type="scientific">Candidatus Curtissbacteria bacterium RIFCSPLOWO2_01_FULL_42_50</name>
    <dbReference type="NCBI Taxonomy" id="1797730"/>
    <lineage>
        <taxon>Bacteria</taxon>
        <taxon>Candidatus Curtissiibacteriota</taxon>
    </lineage>
</organism>
<dbReference type="CDD" id="cd00082">
    <property type="entry name" value="HisKA"/>
    <property type="match status" value="1"/>
</dbReference>
<proteinExistence type="predicted"/>
<dbReference type="SMART" id="SM00388">
    <property type="entry name" value="HisKA"/>
    <property type="match status" value="1"/>
</dbReference>
<dbReference type="GO" id="GO:0000155">
    <property type="term" value="F:phosphorelay sensor kinase activity"/>
    <property type="evidence" value="ECO:0007669"/>
    <property type="project" value="InterPro"/>
</dbReference>
<dbReference type="Pfam" id="PF00512">
    <property type="entry name" value="HisKA"/>
    <property type="match status" value="1"/>
</dbReference>
<accession>A0A1F5H2I6</accession>
<dbReference type="Pfam" id="PF02518">
    <property type="entry name" value="HATPase_c"/>
    <property type="match status" value="1"/>
</dbReference>
<dbReference type="PANTHER" id="PTHR43547:SF2">
    <property type="entry name" value="HYBRID SIGNAL TRANSDUCTION HISTIDINE KINASE C"/>
    <property type="match status" value="1"/>
</dbReference>
<dbReference type="PROSITE" id="PS50109">
    <property type="entry name" value="HIS_KIN"/>
    <property type="match status" value="1"/>
</dbReference>
<dbReference type="InterPro" id="IPR005467">
    <property type="entry name" value="His_kinase_dom"/>
</dbReference>
<evidence type="ECO:0000259" key="4">
    <source>
        <dbReference type="PROSITE" id="PS50109"/>
    </source>
</evidence>
<protein>
    <recommendedName>
        <fullName evidence="2">histidine kinase</fullName>
        <ecNumber evidence="2">2.7.13.3</ecNumber>
    </recommendedName>
</protein>
<sequence>MALRTPISQEKLRGREEELTLLKRIFDTLAEHVIITDEKGEARFFVGIEPEVVKPKEELGEEFSSLVAHQLRGPLTVIAWTLEQLLRTGGLNSSQQNALEDTYKHNRLLLDLISDILVLSRTKESSTTEEEIDLGLELDSILEYLKKAHPEVAFSIEKMGYFPLVTSKHIASQVFLNLIANAAEYSAKDGGRVTITLKRENGEYLFSVGNNGLFIPAKDQPKIFRKFFRASNATEYKKYGTGLGLFIVKMICDHFGWYVSFQSPRPEGDSAIFFVRIPQAKEK</sequence>
<dbReference type="SUPFAM" id="SSF47384">
    <property type="entry name" value="Homodimeric domain of signal transducing histidine kinase"/>
    <property type="match status" value="1"/>
</dbReference>
<gene>
    <name evidence="5" type="ORF">A3B54_04125</name>
</gene>
<dbReference type="EMBL" id="MFBT01000039">
    <property type="protein sequence ID" value="OGD98274.1"/>
    <property type="molecule type" value="Genomic_DNA"/>
</dbReference>
<name>A0A1F5H2I6_9BACT</name>
<evidence type="ECO:0000256" key="1">
    <source>
        <dbReference type="ARBA" id="ARBA00000085"/>
    </source>
</evidence>
<comment type="caution">
    <text evidence="5">The sequence shown here is derived from an EMBL/GenBank/DDBJ whole genome shotgun (WGS) entry which is preliminary data.</text>
</comment>
<dbReference type="AlphaFoldDB" id="A0A1F5H2I6"/>
<dbReference type="PRINTS" id="PR00344">
    <property type="entry name" value="BCTRLSENSOR"/>
</dbReference>
<dbReference type="SMART" id="SM00387">
    <property type="entry name" value="HATPase_c"/>
    <property type="match status" value="1"/>
</dbReference>